<organism evidence="8 9">
    <name type="scientific">Psychromonas ingrahamii (strain DSM 17664 / CCUG 51855 / 37)</name>
    <dbReference type="NCBI Taxonomy" id="357804"/>
    <lineage>
        <taxon>Bacteria</taxon>
        <taxon>Pseudomonadati</taxon>
        <taxon>Pseudomonadota</taxon>
        <taxon>Gammaproteobacteria</taxon>
        <taxon>Alteromonadales</taxon>
        <taxon>Psychromonadaceae</taxon>
        <taxon>Psychromonas</taxon>
    </lineage>
</organism>
<feature type="domain" description="RmlD-like substrate binding" evidence="7">
    <location>
        <begin position="1"/>
        <end position="166"/>
    </location>
</feature>
<dbReference type="GO" id="GO:0008831">
    <property type="term" value="F:dTDP-4-dehydrorhamnose reductase activity"/>
    <property type="evidence" value="ECO:0007669"/>
    <property type="project" value="UniProtKB-EC"/>
</dbReference>
<keyword evidence="6 8" id="KW-0560">Oxidoreductase</keyword>
<dbReference type="OrthoDB" id="9803892at2"/>
<dbReference type="STRING" id="357804.Ping_0790"/>
<evidence type="ECO:0000256" key="4">
    <source>
        <dbReference type="ARBA" id="ARBA00017099"/>
    </source>
</evidence>
<dbReference type="UniPathway" id="UPA00124"/>
<dbReference type="GO" id="GO:0005829">
    <property type="term" value="C:cytosol"/>
    <property type="evidence" value="ECO:0007669"/>
    <property type="project" value="TreeGrafter"/>
</dbReference>
<keyword evidence="6" id="KW-0521">NADP</keyword>
<gene>
    <name evidence="8" type="ordered locus">Ping_0790</name>
</gene>
<evidence type="ECO:0000313" key="9">
    <source>
        <dbReference type="Proteomes" id="UP000000639"/>
    </source>
</evidence>
<evidence type="ECO:0000256" key="6">
    <source>
        <dbReference type="RuleBase" id="RU364082"/>
    </source>
</evidence>
<dbReference type="InterPro" id="IPR029903">
    <property type="entry name" value="RmlD-like-bd"/>
</dbReference>
<evidence type="ECO:0000256" key="5">
    <source>
        <dbReference type="ARBA" id="ARBA00048200"/>
    </source>
</evidence>
<reference evidence="8 9" key="1">
    <citation type="submission" date="2007-01" db="EMBL/GenBank/DDBJ databases">
        <title>Complete sequence of Psychromonas ingrahamii 37.</title>
        <authorList>
            <consortium name="US DOE Joint Genome Institute"/>
            <person name="Copeland A."/>
            <person name="Lucas S."/>
            <person name="Lapidus A."/>
            <person name="Barry K."/>
            <person name="Detter J.C."/>
            <person name="Glavina del Rio T."/>
            <person name="Hammon N."/>
            <person name="Israni S."/>
            <person name="Dalin E."/>
            <person name="Tice H."/>
            <person name="Pitluck S."/>
            <person name="Thompson L.S."/>
            <person name="Brettin T."/>
            <person name="Bruce D."/>
            <person name="Han C."/>
            <person name="Tapia R."/>
            <person name="Schmutz J."/>
            <person name="Larimer F."/>
            <person name="Land M."/>
            <person name="Hauser L."/>
            <person name="Kyrpides N."/>
            <person name="Ivanova N."/>
            <person name="Staley J."/>
            <person name="Richardson P."/>
        </authorList>
    </citation>
    <scope>NUCLEOTIDE SEQUENCE [LARGE SCALE GENOMIC DNA]</scope>
    <source>
        <strain evidence="8 9">37</strain>
    </source>
</reference>
<comment type="pathway">
    <text evidence="1 6">Carbohydrate biosynthesis; dTDP-L-rhamnose biosynthesis.</text>
</comment>
<dbReference type="eggNOG" id="COG1091">
    <property type="taxonomic scope" value="Bacteria"/>
</dbReference>
<comment type="similarity">
    <text evidence="2 6">Belongs to the dTDP-4-dehydrorhamnose reductase family.</text>
</comment>
<name>A1ST19_PSYIN</name>
<dbReference type="PANTHER" id="PTHR10491:SF4">
    <property type="entry name" value="METHIONINE ADENOSYLTRANSFERASE 2 SUBUNIT BETA"/>
    <property type="match status" value="1"/>
</dbReference>
<dbReference type="SUPFAM" id="SSF51735">
    <property type="entry name" value="NAD(P)-binding Rossmann-fold domains"/>
    <property type="match status" value="1"/>
</dbReference>
<dbReference type="GO" id="GO:0009243">
    <property type="term" value="P:O antigen biosynthetic process"/>
    <property type="evidence" value="ECO:0007669"/>
    <property type="project" value="UniProtKB-UniPathway"/>
</dbReference>
<dbReference type="CDD" id="cd05254">
    <property type="entry name" value="dTDP_HR_like_SDR_e"/>
    <property type="match status" value="1"/>
</dbReference>
<evidence type="ECO:0000256" key="1">
    <source>
        <dbReference type="ARBA" id="ARBA00004781"/>
    </source>
</evidence>
<dbReference type="PANTHER" id="PTHR10491">
    <property type="entry name" value="DTDP-4-DEHYDRORHAMNOSE REDUCTASE"/>
    <property type="match status" value="1"/>
</dbReference>
<dbReference type="RefSeq" id="WP_011769197.1">
    <property type="nucleotide sequence ID" value="NC_008709.1"/>
</dbReference>
<accession>A1ST19</accession>
<comment type="catalytic activity">
    <reaction evidence="5 6">
        <text>dTDP-beta-L-rhamnose + NADP(+) = dTDP-4-dehydro-beta-L-rhamnose + NADPH + H(+)</text>
        <dbReference type="Rhea" id="RHEA:21796"/>
        <dbReference type="ChEBI" id="CHEBI:15378"/>
        <dbReference type="ChEBI" id="CHEBI:57510"/>
        <dbReference type="ChEBI" id="CHEBI:57783"/>
        <dbReference type="ChEBI" id="CHEBI:58349"/>
        <dbReference type="ChEBI" id="CHEBI:62830"/>
        <dbReference type="EC" id="1.1.1.133"/>
    </reaction>
</comment>
<dbReference type="KEGG" id="pin:Ping_0790"/>
<evidence type="ECO:0000256" key="3">
    <source>
        <dbReference type="ARBA" id="ARBA00012929"/>
    </source>
</evidence>
<dbReference type="UniPathway" id="UPA00281"/>
<proteinExistence type="inferred from homology"/>
<dbReference type="HOGENOM" id="CLU_045518_2_2_6"/>
<dbReference type="GO" id="GO:0019305">
    <property type="term" value="P:dTDP-rhamnose biosynthetic process"/>
    <property type="evidence" value="ECO:0007669"/>
    <property type="project" value="UniProtKB-UniPathway"/>
</dbReference>
<dbReference type="InterPro" id="IPR005913">
    <property type="entry name" value="dTDP_dehydrorham_reduct"/>
</dbReference>
<protein>
    <recommendedName>
        <fullName evidence="4 6">dTDP-4-dehydrorhamnose reductase</fullName>
        <ecNumber evidence="3 6">1.1.1.133</ecNumber>
    </recommendedName>
</protein>
<dbReference type="EC" id="1.1.1.133" evidence="3 6"/>
<evidence type="ECO:0000256" key="2">
    <source>
        <dbReference type="ARBA" id="ARBA00010944"/>
    </source>
</evidence>
<dbReference type="EMBL" id="CP000510">
    <property type="protein sequence ID" value="ABM02634.1"/>
    <property type="molecule type" value="Genomic_DNA"/>
</dbReference>
<sequence length="295" mass="32945">MKVLIIGATGMLGYSLFQNLCDVAHLDVYGTVRSIKGKEPFFSDCEERLFKGVDVSDLAAVEAVIKEIKPDVVINCIGLIKQHSISKQHVDAVAINSLLPHQLASLCDSHSCKLIHFSTDCIFDGKKGFYTEEDTPDALDLYGRSKCLGEVDSSPHLTLRTSIIGHELDSAVSLVDWFLSQENSTKGFSKAIFSGLPTCVIARLLIEKILPASDLSGLYQLSVDPIDKFTLLNLVADIYNKKIEIIESKELKIDRSLNSKKLRDALSLEIPSWKSLISEMHNDYENRYEKYRCKN</sequence>
<dbReference type="Proteomes" id="UP000000639">
    <property type="component" value="Chromosome"/>
</dbReference>
<dbReference type="Pfam" id="PF04321">
    <property type="entry name" value="RmlD_sub_bind"/>
    <property type="match status" value="1"/>
</dbReference>
<comment type="cofactor">
    <cofactor evidence="6">
        <name>Mg(2+)</name>
        <dbReference type="ChEBI" id="CHEBI:18420"/>
    </cofactor>
    <text evidence="6">Binds 1 Mg(2+) ion per monomer.</text>
</comment>
<dbReference type="AlphaFoldDB" id="A1ST19"/>
<dbReference type="Gene3D" id="3.40.50.720">
    <property type="entry name" value="NAD(P)-binding Rossmann-like Domain"/>
    <property type="match status" value="1"/>
</dbReference>
<keyword evidence="9" id="KW-1185">Reference proteome</keyword>
<evidence type="ECO:0000259" key="7">
    <source>
        <dbReference type="Pfam" id="PF04321"/>
    </source>
</evidence>
<comment type="function">
    <text evidence="6">Catalyzes the reduction of dTDP-6-deoxy-L-lyxo-4-hexulose to yield dTDP-L-rhamnose.</text>
</comment>
<dbReference type="InterPro" id="IPR036291">
    <property type="entry name" value="NAD(P)-bd_dom_sf"/>
</dbReference>
<evidence type="ECO:0000313" key="8">
    <source>
        <dbReference type="EMBL" id="ABM02634.1"/>
    </source>
</evidence>